<dbReference type="Proteomes" id="UP000887565">
    <property type="component" value="Unplaced"/>
</dbReference>
<name>A0A915JLN2_ROMCU</name>
<keyword evidence="1" id="KW-1185">Reference proteome</keyword>
<organism evidence="1 2">
    <name type="scientific">Romanomermis culicivorax</name>
    <name type="common">Nematode worm</name>
    <dbReference type="NCBI Taxonomy" id="13658"/>
    <lineage>
        <taxon>Eukaryota</taxon>
        <taxon>Metazoa</taxon>
        <taxon>Ecdysozoa</taxon>
        <taxon>Nematoda</taxon>
        <taxon>Enoplea</taxon>
        <taxon>Dorylaimia</taxon>
        <taxon>Mermithida</taxon>
        <taxon>Mermithoidea</taxon>
        <taxon>Mermithidae</taxon>
        <taxon>Romanomermis</taxon>
    </lineage>
</organism>
<dbReference type="GO" id="GO:0003723">
    <property type="term" value="F:RNA binding"/>
    <property type="evidence" value="ECO:0007669"/>
    <property type="project" value="InterPro"/>
</dbReference>
<dbReference type="InterPro" id="IPR047227">
    <property type="entry name" value="MEX3"/>
</dbReference>
<protein>
    <submittedName>
        <fullName evidence="2">Uncharacterized protein</fullName>
    </submittedName>
</protein>
<dbReference type="WBParaSite" id="nRc.2.0.1.t27090-RA">
    <property type="protein sequence ID" value="nRc.2.0.1.t27090-RA"/>
    <property type="gene ID" value="nRc.2.0.1.g27090"/>
</dbReference>
<evidence type="ECO:0000313" key="2">
    <source>
        <dbReference type="WBParaSite" id="nRc.2.0.1.t27090-RA"/>
    </source>
</evidence>
<reference evidence="2" key="1">
    <citation type="submission" date="2022-11" db="UniProtKB">
        <authorList>
            <consortium name="WormBaseParasite"/>
        </authorList>
    </citation>
    <scope>IDENTIFICATION</scope>
</reference>
<evidence type="ECO:0000313" key="1">
    <source>
        <dbReference type="Proteomes" id="UP000887565"/>
    </source>
</evidence>
<sequence>MPGLFLDEIADFSVNADKMAPSPSALFMPSVVAGGLHSPYSNKNNAQVFDQVQQQPLYSAQDLAAELAVKLGFNDASGNASASLATAFQQQQLQQTSFLAAYRNVTSGSDGLNSGGESRSSCSETDYAALNEPTAFELLHIAAAAAAHRKSQNTTECVPVPSSEHVAEIVGRQGKILGYMKINTHE</sequence>
<proteinExistence type="predicted"/>
<dbReference type="PANTHER" id="PTHR23285:SF7">
    <property type="entry name" value="LD09246P1"/>
    <property type="match status" value="1"/>
</dbReference>
<dbReference type="AlphaFoldDB" id="A0A915JLN2"/>
<accession>A0A915JLN2</accession>
<dbReference type="PANTHER" id="PTHR23285">
    <property type="entry name" value="RING FINGER AND KH DOMAIN CONTAINING PROTEIN 1"/>
    <property type="match status" value="1"/>
</dbReference>